<sequence length="244" mass="28412">MSRLLMATPTRLSRDIRGSCFNGLVYITRQLAAKAPTSKATSASKCNLSEKPQPKWGYFPSGGTHAIFSDLPKPEGDFMQHWHAKNSKYNLVLLSGILAVVGSIALGISLGRPMLNATVPEYPYTEDEMEEFQREEERRQQEKEEREQRQKDLKDAKELKVRRRKAKEAMAREVELMQKDIDEGVSDGELAELVQLTQEREEFESWEREELKRIEEQEKERNKIKMEREKQQKEKEAQQAKQRK</sequence>
<evidence type="ECO:0000313" key="5">
    <source>
        <dbReference type="RefSeq" id="XP_034110657.1"/>
    </source>
</evidence>
<keyword evidence="4" id="KW-1185">Reference proteome</keyword>
<gene>
    <name evidence="5" type="primary">LOC117572133</name>
</gene>
<name>A0A6P8Z0S2_DROAB</name>
<reference evidence="5" key="1">
    <citation type="submission" date="2025-08" db="UniProtKB">
        <authorList>
            <consortium name="RefSeq"/>
        </authorList>
    </citation>
    <scope>IDENTIFICATION</scope>
    <source>
        <strain evidence="5">15112-1751.03</strain>
        <tissue evidence="5">Whole Adult</tissue>
    </source>
</reference>
<feature type="region of interest" description="Disordered" evidence="1">
    <location>
        <begin position="200"/>
        <end position="244"/>
    </location>
</feature>
<evidence type="ECO:0000313" key="4">
    <source>
        <dbReference type="Proteomes" id="UP000515160"/>
    </source>
</evidence>
<dbReference type="OrthoDB" id="9981889at2759"/>
<feature type="region of interest" description="Disordered" evidence="1">
    <location>
        <begin position="127"/>
        <end position="164"/>
    </location>
</feature>
<feature type="compositionally biased region" description="Basic and acidic residues" evidence="1">
    <location>
        <begin position="200"/>
        <end position="238"/>
    </location>
</feature>
<dbReference type="Pfam" id="PF16020">
    <property type="entry name" value="Deltameth_res"/>
    <property type="match status" value="1"/>
</dbReference>
<keyword evidence="2" id="KW-0472">Membrane</keyword>
<keyword evidence="2" id="KW-0812">Transmembrane</keyword>
<evidence type="ECO:0000256" key="1">
    <source>
        <dbReference type="SAM" id="MobiDB-lite"/>
    </source>
</evidence>
<feature type="transmembrane region" description="Helical" evidence="2">
    <location>
        <begin position="89"/>
        <end position="110"/>
    </location>
</feature>
<dbReference type="RefSeq" id="XP_034110657.1">
    <property type="nucleotide sequence ID" value="XM_034254766.2"/>
</dbReference>
<feature type="domain" description="Deltamethrin resistance protein prag01" evidence="3">
    <location>
        <begin position="69"/>
        <end position="120"/>
    </location>
</feature>
<dbReference type="GeneID" id="117572133"/>
<protein>
    <submittedName>
        <fullName evidence="5">Protein enabled homolog</fullName>
    </submittedName>
</protein>
<dbReference type="PANTHER" id="PTHR22133">
    <property type="entry name" value="AT01821P-RELATED"/>
    <property type="match status" value="1"/>
</dbReference>
<evidence type="ECO:0000259" key="3">
    <source>
        <dbReference type="Pfam" id="PF16020"/>
    </source>
</evidence>
<feature type="compositionally biased region" description="Basic and acidic residues" evidence="1">
    <location>
        <begin position="131"/>
        <end position="159"/>
    </location>
</feature>
<dbReference type="AlphaFoldDB" id="A0A6P8Z0S2"/>
<evidence type="ECO:0000256" key="2">
    <source>
        <dbReference type="SAM" id="Phobius"/>
    </source>
</evidence>
<accession>A0A6P8Z0S2</accession>
<dbReference type="Proteomes" id="UP000515160">
    <property type="component" value="Chromosome 3"/>
</dbReference>
<proteinExistence type="predicted"/>
<dbReference type="InterPro" id="IPR031973">
    <property type="entry name" value="Deltameth_res_prag01"/>
</dbReference>
<keyword evidence="2" id="KW-1133">Transmembrane helix</keyword>
<dbReference type="PANTHER" id="PTHR22133:SF2">
    <property type="entry name" value="AT01821P-RELATED"/>
    <property type="match status" value="1"/>
</dbReference>
<organism evidence="4 5">
    <name type="scientific">Drosophila albomicans</name>
    <name type="common">Fruit fly</name>
    <dbReference type="NCBI Taxonomy" id="7291"/>
    <lineage>
        <taxon>Eukaryota</taxon>
        <taxon>Metazoa</taxon>
        <taxon>Ecdysozoa</taxon>
        <taxon>Arthropoda</taxon>
        <taxon>Hexapoda</taxon>
        <taxon>Insecta</taxon>
        <taxon>Pterygota</taxon>
        <taxon>Neoptera</taxon>
        <taxon>Endopterygota</taxon>
        <taxon>Diptera</taxon>
        <taxon>Brachycera</taxon>
        <taxon>Muscomorpha</taxon>
        <taxon>Ephydroidea</taxon>
        <taxon>Drosophilidae</taxon>
        <taxon>Drosophila</taxon>
    </lineage>
</organism>